<dbReference type="EMBL" id="RAPK01000010">
    <property type="protein sequence ID" value="RKD71371.1"/>
    <property type="molecule type" value="Genomic_DNA"/>
</dbReference>
<evidence type="ECO:0000256" key="1">
    <source>
        <dbReference type="SAM" id="Coils"/>
    </source>
</evidence>
<reference evidence="3 4" key="1">
    <citation type="submission" date="2018-09" db="EMBL/GenBank/DDBJ databases">
        <title>Genomic Encyclopedia of Archaeal and Bacterial Type Strains, Phase II (KMG-II): from individual species to whole genera.</title>
        <authorList>
            <person name="Goeker M."/>
        </authorList>
    </citation>
    <scope>NUCLEOTIDE SEQUENCE [LARGE SCALE GENOMIC DNA]</scope>
    <source>
        <strain evidence="3 4">DSM 17008</strain>
    </source>
</reference>
<proteinExistence type="predicted"/>
<keyword evidence="4" id="KW-1185">Reference proteome</keyword>
<dbReference type="InterPro" id="IPR029063">
    <property type="entry name" value="SAM-dependent_MTases_sf"/>
</dbReference>
<dbReference type="Gene3D" id="3.40.50.150">
    <property type="entry name" value="Vaccinia Virus protein VP39"/>
    <property type="match status" value="1"/>
</dbReference>
<keyword evidence="3" id="KW-0808">Transferase</keyword>
<dbReference type="PRINTS" id="PR00507">
    <property type="entry name" value="N12N6MTFRASE"/>
</dbReference>
<evidence type="ECO:0000259" key="2">
    <source>
        <dbReference type="Pfam" id="PF02384"/>
    </source>
</evidence>
<dbReference type="GO" id="GO:0008170">
    <property type="term" value="F:N-methyltransferase activity"/>
    <property type="evidence" value="ECO:0007669"/>
    <property type="project" value="InterPro"/>
</dbReference>
<organism evidence="3 4">
    <name type="scientific">Sinobaca qinghaiensis</name>
    <dbReference type="NCBI Taxonomy" id="342944"/>
    <lineage>
        <taxon>Bacteria</taxon>
        <taxon>Bacillati</taxon>
        <taxon>Bacillota</taxon>
        <taxon>Bacilli</taxon>
        <taxon>Bacillales</taxon>
        <taxon>Sporolactobacillaceae</taxon>
        <taxon>Sinobaca</taxon>
    </lineage>
</organism>
<dbReference type="GO" id="GO:0003677">
    <property type="term" value="F:DNA binding"/>
    <property type="evidence" value="ECO:0007669"/>
    <property type="project" value="InterPro"/>
</dbReference>
<dbReference type="AlphaFoldDB" id="A0A419V0C5"/>
<feature type="coiled-coil region" evidence="1">
    <location>
        <begin position="406"/>
        <end position="433"/>
    </location>
</feature>
<dbReference type="OrthoDB" id="9800801at2"/>
<feature type="domain" description="DNA methylase adenine-specific" evidence="2">
    <location>
        <begin position="45"/>
        <end position="316"/>
    </location>
</feature>
<dbReference type="RefSeq" id="WP_120193906.1">
    <property type="nucleotide sequence ID" value="NZ_RAPK01000010.1"/>
</dbReference>
<name>A0A419V0C5_9BACL</name>
<dbReference type="Proteomes" id="UP000285120">
    <property type="component" value="Unassembled WGS sequence"/>
</dbReference>
<accession>A0A419V0C5</accession>
<keyword evidence="1" id="KW-0175">Coiled coil</keyword>
<dbReference type="InterPro" id="IPR003356">
    <property type="entry name" value="DNA_methylase_A-5"/>
</dbReference>
<evidence type="ECO:0000313" key="3">
    <source>
        <dbReference type="EMBL" id="RKD71371.1"/>
    </source>
</evidence>
<evidence type="ECO:0000313" key="4">
    <source>
        <dbReference type="Proteomes" id="UP000285120"/>
    </source>
</evidence>
<protein>
    <submittedName>
        <fullName evidence="3">Type I restriction-modification system DNA methylase subunit</fullName>
    </submittedName>
</protein>
<comment type="caution">
    <text evidence="3">The sequence shown here is derived from an EMBL/GenBank/DDBJ whole genome shotgun (WGS) entry which is preliminary data.</text>
</comment>
<dbReference type="CDD" id="cd02440">
    <property type="entry name" value="AdoMet_MTases"/>
    <property type="match status" value="1"/>
</dbReference>
<dbReference type="Pfam" id="PF02384">
    <property type="entry name" value="N6_Mtase"/>
    <property type="match status" value="1"/>
</dbReference>
<dbReference type="SUPFAM" id="SSF53335">
    <property type="entry name" value="S-adenosyl-L-methionine-dependent methyltransferases"/>
    <property type="match status" value="1"/>
</dbReference>
<sequence length="745" mass="86523">MENHRNLEDIIEIFSKEGKPRDFTSFLEEIEKDDLTISFEDLYDFNSEISNEHRVFITPSVLKKFITSYLKNKEFIQILDPWCHFGEILESLSMNAEHLTGINPNSTEIAIAKKLLVHEKFQLLHGDTIKILDAENKVFDLVVSTPPFKYKSTSISYDGIIISDYGSNIIIKSLLKLKENGIGLFVVSSNFFNNSNKLVKILEKTSFFIDAAFHIPPGTLPNTSISSYLIVIGRKKYEEIFIAQLNMEANFETILTNWKKRVSGKILSLGHLTKFNTFQTYEKIEIDLEIDKFVRKSNLETIGLNELALKINQFKIDSAFKETINSIYIPQYGLSNVLSDLDDIKNKPSNYIEVVLDPKKVSNVYMANWFNSQLGVLVRKSFMNGGTPQRVMTNSLLSTNLYIPPKERVQENAVKIQARIDSLRTELKSLEGRLWENPNLHDNISRSLRSLNRDEGMEQWIERLPFPLASILWKYHATKNQKDKKELLLYFFEALAQFSTVLLLSAYNNDDELLNKENSDLNIDKIIYSTFGSWINIGEQLAKKTRRLMSDKNDKVRCLRMFKHKRSNLIDVFTDKKIYHVLNRTKQYRNDWKGHGGIEGMRETPKRLELLQSELIKIRDIIGDVFEDYTFIKPGEGHFEDGLYKCKCSQIMGTRSTFKERLVKVSMGLDVRELYLIENENFEALKFLPFIKLMSSPATEENACYFYNRIDGDSVRMVSYYFEKEADINIQEDNIQKFIRDFDKG</sequence>
<dbReference type="GO" id="GO:0032259">
    <property type="term" value="P:methylation"/>
    <property type="evidence" value="ECO:0007669"/>
    <property type="project" value="UniProtKB-KW"/>
</dbReference>
<keyword evidence="3" id="KW-0489">Methyltransferase</keyword>
<gene>
    <name evidence="3" type="ORF">ATL39_2767</name>
</gene>